<dbReference type="PANTHER" id="PTHR43135:SF4">
    <property type="entry name" value="AMIDOHYDROLASE-RELATED DOMAIN-CONTAINING PROTEIN"/>
    <property type="match status" value="1"/>
</dbReference>
<dbReference type="InterPro" id="IPR032466">
    <property type="entry name" value="Metal_Hydrolase"/>
</dbReference>
<protein>
    <submittedName>
        <fullName evidence="2">Imidazolonepropionase-like amidohydrolase</fullName>
    </submittedName>
</protein>
<comment type="caution">
    <text evidence="2">The sequence shown here is derived from an EMBL/GenBank/DDBJ whole genome shotgun (WGS) entry which is preliminary data.</text>
</comment>
<name>A0A495JQD0_9ACTN</name>
<evidence type="ECO:0000259" key="1">
    <source>
        <dbReference type="Pfam" id="PF01979"/>
    </source>
</evidence>
<reference evidence="2 3" key="1">
    <citation type="submission" date="2018-10" db="EMBL/GenBank/DDBJ databases">
        <title>Sequencing the genomes of 1000 actinobacteria strains.</title>
        <authorList>
            <person name="Klenk H.-P."/>
        </authorList>
    </citation>
    <scope>NUCLEOTIDE SEQUENCE [LARGE SCALE GENOMIC DNA]</scope>
    <source>
        <strain evidence="2 3">DSM 45175</strain>
    </source>
</reference>
<dbReference type="EMBL" id="RBKT01000001">
    <property type="protein sequence ID" value="RKR90728.1"/>
    <property type="molecule type" value="Genomic_DNA"/>
</dbReference>
<dbReference type="InterPro" id="IPR011059">
    <property type="entry name" value="Metal-dep_hydrolase_composite"/>
</dbReference>
<keyword evidence="2" id="KW-0378">Hydrolase</keyword>
<sequence>MTPAGVPDRALHVRGVVLPDDEVRDLWLDGDRVTYEPVAGAVTVAEGGFVLPGLVDAHCHIGIAPSGRPITGLDEARALAVPDREAGVLAIRDAGSPYPYPELDDEPGLPRLARAGRHLAPPRRYLRDIAVEVGGDELRAAVAEQARAGNGWVKLVGDWIDRDAGDLAPTWDSADLVGAVEAAHAAGVRAAVHTFSESAVEIMVRAGVDSVEHGTGLSVDLVDEMARRGTALVPTMINIDTFGGIAERAAERFPGYAKHMLALRDGFPEVVRAAYQAGVPIYVGTDAGGGIDHGLAAQEMLLLHERAGMSTLDVLAAGSWGARAWLGFPGLVEGGLADLVVYDTDPRVDLRVLRTPRRIVLRGRVVR</sequence>
<dbReference type="Gene3D" id="2.30.40.10">
    <property type="entry name" value="Urease, subunit C, domain 1"/>
    <property type="match status" value="1"/>
</dbReference>
<dbReference type="AlphaFoldDB" id="A0A495JQD0"/>
<gene>
    <name evidence="2" type="ORF">BDK92_5109</name>
</gene>
<dbReference type="Gene3D" id="3.20.20.140">
    <property type="entry name" value="Metal-dependent hydrolases"/>
    <property type="match status" value="1"/>
</dbReference>
<dbReference type="InterPro" id="IPR051781">
    <property type="entry name" value="Metallo-dep_Hydrolase"/>
</dbReference>
<dbReference type="Pfam" id="PF01979">
    <property type="entry name" value="Amidohydro_1"/>
    <property type="match status" value="1"/>
</dbReference>
<dbReference type="InterPro" id="IPR006680">
    <property type="entry name" value="Amidohydro-rel"/>
</dbReference>
<accession>A0A495JQD0</accession>
<dbReference type="PANTHER" id="PTHR43135">
    <property type="entry name" value="ALPHA-D-RIBOSE 1-METHYLPHOSPHONATE 5-TRIPHOSPHATE DIPHOSPHATASE"/>
    <property type="match status" value="1"/>
</dbReference>
<dbReference type="GO" id="GO:0016810">
    <property type="term" value="F:hydrolase activity, acting on carbon-nitrogen (but not peptide) bonds"/>
    <property type="evidence" value="ECO:0007669"/>
    <property type="project" value="InterPro"/>
</dbReference>
<proteinExistence type="predicted"/>
<dbReference type="SUPFAM" id="SSF51556">
    <property type="entry name" value="Metallo-dependent hydrolases"/>
    <property type="match status" value="1"/>
</dbReference>
<keyword evidence="3" id="KW-1185">Reference proteome</keyword>
<dbReference type="Proteomes" id="UP000277671">
    <property type="component" value="Unassembled WGS sequence"/>
</dbReference>
<feature type="domain" description="Amidohydrolase-related" evidence="1">
    <location>
        <begin position="49"/>
        <end position="353"/>
    </location>
</feature>
<evidence type="ECO:0000313" key="2">
    <source>
        <dbReference type="EMBL" id="RKR90728.1"/>
    </source>
</evidence>
<evidence type="ECO:0000313" key="3">
    <source>
        <dbReference type="Proteomes" id="UP000277671"/>
    </source>
</evidence>
<organism evidence="2 3">
    <name type="scientific">Micromonospora pisi</name>
    <dbReference type="NCBI Taxonomy" id="589240"/>
    <lineage>
        <taxon>Bacteria</taxon>
        <taxon>Bacillati</taxon>
        <taxon>Actinomycetota</taxon>
        <taxon>Actinomycetes</taxon>
        <taxon>Micromonosporales</taxon>
        <taxon>Micromonosporaceae</taxon>
        <taxon>Micromonospora</taxon>
    </lineage>
</organism>